<organism evidence="3 4">
    <name type="scientific">Colletotrichum higginsianum (strain IMI 349063)</name>
    <name type="common">Crucifer anthracnose fungus</name>
    <dbReference type="NCBI Taxonomy" id="759273"/>
    <lineage>
        <taxon>Eukaryota</taxon>
        <taxon>Fungi</taxon>
        <taxon>Dikarya</taxon>
        <taxon>Ascomycota</taxon>
        <taxon>Pezizomycotina</taxon>
        <taxon>Sordariomycetes</taxon>
        <taxon>Hypocreomycetidae</taxon>
        <taxon>Glomerellales</taxon>
        <taxon>Glomerellaceae</taxon>
        <taxon>Colletotrichum</taxon>
        <taxon>Colletotrichum destructivum species complex</taxon>
    </lineage>
</organism>
<sequence>MHVPSIRQSATVGIAFCAIVAVAAPVAAPVDLGADAVDIVKAVITFVPLSMHVDKPSAGLTADGHASTQPNNVDNISPFNDAIVKRDELEKRRDRNNKCRRDKNGGKKGCNYDDDYENYRSKGGGRHGGGRGGGNDGHVQDQPNDADHDDNDLNKRDDGGDGDNKNNGAWDDMLNKGGYGGGHGGKGGGGGGGGGWGGGGWGGGGGGGGGCKGGKKCGGGWGDGWNDDRKGGRKGGKKGPWRRDEDPENVDD</sequence>
<dbReference type="KEGG" id="chig:CH63R_01897"/>
<evidence type="ECO:0000313" key="4">
    <source>
        <dbReference type="Proteomes" id="UP000092177"/>
    </source>
</evidence>
<accession>A0A1B7YMA0</accession>
<feature type="signal peptide" evidence="2">
    <location>
        <begin position="1"/>
        <end position="29"/>
    </location>
</feature>
<feature type="compositionally biased region" description="Basic and acidic residues" evidence="1">
    <location>
        <begin position="83"/>
        <end position="105"/>
    </location>
</feature>
<dbReference type="EMBL" id="LTAN01000002">
    <property type="protein sequence ID" value="OBR13171.1"/>
    <property type="molecule type" value="Genomic_DNA"/>
</dbReference>
<evidence type="ECO:0000256" key="1">
    <source>
        <dbReference type="SAM" id="MobiDB-lite"/>
    </source>
</evidence>
<dbReference type="VEuPathDB" id="FungiDB:CH63R_01897"/>
<feature type="compositionally biased region" description="Polar residues" evidence="1">
    <location>
        <begin position="66"/>
        <end position="78"/>
    </location>
</feature>
<keyword evidence="4" id="KW-1185">Reference proteome</keyword>
<dbReference type="GeneID" id="28860979"/>
<feature type="compositionally biased region" description="Basic residues" evidence="1">
    <location>
        <begin position="231"/>
        <end position="240"/>
    </location>
</feature>
<reference evidence="4" key="1">
    <citation type="journal article" date="2017" name="BMC Genomics">
        <title>Gapless genome assembly of Colletotrichum higginsianum reveals chromosome structure and association of transposable elements with secondary metabolite gene clusters.</title>
        <authorList>
            <person name="Dallery J.-F."/>
            <person name="Lapalu N."/>
            <person name="Zampounis A."/>
            <person name="Pigne S."/>
            <person name="Luyten I."/>
            <person name="Amselem J."/>
            <person name="Wittenberg A.H.J."/>
            <person name="Zhou S."/>
            <person name="de Queiroz M.V."/>
            <person name="Robin G.P."/>
            <person name="Auger A."/>
            <person name="Hainaut M."/>
            <person name="Henrissat B."/>
            <person name="Kim K.-T."/>
            <person name="Lee Y.-H."/>
            <person name="Lespinet O."/>
            <person name="Schwartz D.C."/>
            <person name="Thon M.R."/>
            <person name="O'Connell R.J."/>
        </authorList>
    </citation>
    <scope>NUCLEOTIDE SEQUENCE [LARGE SCALE GENOMIC DNA]</scope>
    <source>
        <strain evidence="4">IMI 349063</strain>
    </source>
</reference>
<gene>
    <name evidence="3" type="ORF">CH63R_01897</name>
</gene>
<feature type="region of interest" description="Disordered" evidence="1">
    <location>
        <begin position="189"/>
        <end position="252"/>
    </location>
</feature>
<name>A0A1B7YMA0_COLHI</name>
<feature type="chain" id="PRO_5008601772" evidence="2">
    <location>
        <begin position="30"/>
        <end position="252"/>
    </location>
</feature>
<dbReference type="AlphaFoldDB" id="A0A1B7YMA0"/>
<dbReference type="Proteomes" id="UP000092177">
    <property type="component" value="Chromosome 2"/>
</dbReference>
<comment type="caution">
    <text evidence="3">The sequence shown here is derived from an EMBL/GenBank/DDBJ whole genome shotgun (WGS) entry which is preliminary data.</text>
</comment>
<proteinExistence type="predicted"/>
<keyword evidence="2" id="KW-0732">Signal</keyword>
<feature type="compositionally biased region" description="Basic and acidic residues" evidence="1">
    <location>
        <begin position="151"/>
        <end position="164"/>
    </location>
</feature>
<protein>
    <submittedName>
        <fullName evidence="3">Uncharacterized protein</fullName>
    </submittedName>
</protein>
<feature type="region of interest" description="Disordered" evidence="1">
    <location>
        <begin position="59"/>
        <end position="170"/>
    </location>
</feature>
<dbReference type="RefSeq" id="XP_018161688.1">
    <property type="nucleotide sequence ID" value="XM_018296872.1"/>
</dbReference>
<evidence type="ECO:0000313" key="3">
    <source>
        <dbReference type="EMBL" id="OBR13171.1"/>
    </source>
</evidence>
<evidence type="ECO:0000256" key="2">
    <source>
        <dbReference type="SAM" id="SignalP"/>
    </source>
</evidence>
<feature type="compositionally biased region" description="Gly residues" evidence="1">
    <location>
        <begin position="189"/>
        <end position="223"/>
    </location>
</feature>